<feature type="compositionally biased region" description="Basic and acidic residues" evidence="1">
    <location>
        <begin position="68"/>
        <end position="77"/>
    </location>
</feature>
<reference evidence="2" key="1">
    <citation type="journal article" date="2023" name="Mol. Ecol. Resour.">
        <title>Chromosome-level genome assembly of a triploid poplar Populus alba 'Berolinensis'.</title>
        <authorList>
            <person name="Chen S."/>
            <person name="Yu Y."/>
            <person name="Wang X."/>
            <person name="Wang S."/>
            <person name="Zhang T."/>
            <person name="Zhou Y."/>
            <person name="He R."/>
            <person name="Meng N."/>
            <person name="Wang Y."/>
            <person name="Liu W."/>
            <person name="Liu Z."/>
            <person name="Liu J."/>
            <person name="Guo Q."/>
            <person name="Huang H."/>
            <person name="Sederoff R.R."/>
            <person name="Wang G."/>
            <person name="Qu G."/>
            <person name="Chen S."/>
        </authorList>
    </citation>
    <scope>NUCLEOTIDE SEQUENCE</scope>
    <source>
        <strain evidence="2">SC-2020</strain>
    </source>
</reference>
<proteinExistence type="predicted"/>
<feature type="region of interest" description="Disordered" evidence="1">
    <location>
        <begin position="51"/>
        <end position="77"/>
    </location>
</feature>
<dbReference type="Proteomes" id="UP001164929">
    <property type="component" value="Chromosome 13"/>
</dbReference>
<evidence type="ECO:0000313" key="2">
    <source>
        <dbReference type="EMBL" id="KAJ6975017.1"/>
    </source>
</evidence>
<keyword evidence="3" id="KW-1185">Reference proteome</keyword>
<evidence type="ECO:0000256" key="1">
    <source>
        <dbReference type="SAM" id="MobiDB-lite"/>
    </source>
</evidence>
<organism evidence="2 3">
    <name type="scientific">Populus alba x Populus x berolinensis</name>
    <dbReference type="NCBI Taxonomy" id="444605"/>
    <lineage>
        <taxon>Eukaryota</taxon>
        <taxon>Viridiplantae</taxon>
        <taxon>Streptophyta</taxon>
        <taxon>Embryophyta</taxon>
        <taxon>Tracheophyta</taxon>
        <taxon>Spermatophyta</taxon>
        <taxon>Magnoliopsida</taxon>
        <taxon>eudicotyledons</taxon>
        <taxon>Gunneridae</taxon>
        <taxon>Pentapetalae</taxon>
        <taxon>rosids</taxon>
        <taxon>fabids</taxon>
        <taxon>Malpighiales</taxon>
        <taxon>Salicaceae</taxon>
        <taxon>Saliceae</taxon>
        <taxon>Populus</taxon>
    </lineage>
</organism>
<accession>A0AAD6M074</accession>
<protein>
    <recommendedName>
        <fullName evidence="4">DnaJ/Hsp40 cysteine-rich domain superfamily protein</fullName>
    </recommendedName>
</protein>
<dbReference type="EMBL" id="JAQIZT010000013">
    <property type="protein sequence ID" value="KAJ6975017.1"/>
    <property type="molecule type" value="Genomic_DNA"/>
</dbReference>
<evidence type="ECO:0000313" key="3">
    <source>
        <dbReference type="Proteomes" id="UP001164929"/>
    </source>
</evidence>
<feature type="compositionally biased region" description="Low complexity" evidence="1">
    <location>
        <begin position="51"/>
        <end position="66"/>
    </location>
</feature>
<name>A0AAD6M074_9ROSI</name>
<comment type="caution">
    <text evidence="2">The sequence shown here is derived from an EMBL/GenBank/DDBJ whole genome shotgun (WGS) entry which is preliminary data.</text>
</comment>
<gene>
    <name evidence="2" type="ORF">NC653_030991</name>
</gene>
<dbReference type="AlphaFoldDB" id="A0AAD6M074"/>
<sequence length="205" mass="22194">MDSTIRIGSSIVFPISSSSPKLSNLRRKNKIEYGFRFVGNGCVSALTPNGSVSPSAASHGESSSVGDMNRRRSSLESSFRYDKPIPEERIEEPVGISLAEKVIGDNPRCTDCQAKGAVLCTTCAGSGLYVDSILESQGIIVKRDSELYTWVVSVGRVVVEPETSCAQNVVAEDMLDSSNFCALLSRCILWYPLAATLTLRLSYLL</sequence>
<evidence type="ECO:0008006" key="4">
    <source>
        <dbReference type="Google" id="ProtNLM"/>
    </source>
</evidence>